<gene>
    <name evidence="1" type="ORF">RHSIM_Rhsim03G0165000</name>
</gene>
<sequence>MESPSPWKDHLWIPVADPPKQKATFTEEDLACLDDEYFEPDPCSWSDDDDEDLSDYATVASPEEITQAEKVWRRRNGNIDLAPKCVHIMLRREENKEEHVKISIDLYYLIVIRSMTDDMPERKEKEMRSANVQEDGGFWLVDAWYGLRGVRIYMGAWFLNL</sequence>
<dbReference type="EMBL" id="WJXA01000003">
    <property type="protein sequence ID" value="KAF7149420.1"/>
    <property type="molecule type" value="Genomic_DNA"/>
</dbReference>
<keyword evidence="2" id="KW-1185">Reference proteome</keyword>
<dbReference type="AlphaFoldDB" id="A0A834HBS4"/>
<protein>
    <submittedName>
        <fullName evidence="1">Uncharacterized protein</fullName>
    </submittedName>
</protein>
<reference evidence="1" key="1">
    <citation type="submission" date="2019-11" db="EMBL/GenBank/DDBJ databases">
        <authorList>
            <person name="Liu Y."/>
            <person name="Hou J."/>
            <person name="Li T.-Q."/>
            <person name="Guan C.-H."/>
            <person name="Wu X."/>
            <person name="Wu H.-Z."/>
            <person name="Ling F."/>
            <person name="Zhang R."/>
            <person name="Shi X.-G."/>
            <person name="Ren J.-P."/>
            <person name="Chen E.-F."/>
            <person name="Sun J.-M."/>
        </authorList>
    </citation>
    <scope>NUCLEOTIDE SEQUENCE</scope>
    <source>
        <strain evidence="1">Adult_tree_wgs_1</strain>
        <tissue evidence="1">Leaves</tissue>
    </source>
</reference>
<dbReference type="Proteomes" id="UP000626092">
    <property type="component" value="Unassembled WGS sequence"/>
</dbReference>
<evidence type="ECO:0000313" key="1">
    <source>
        <dbReference type="EMBL" id="KAF7149420.1"/>
    </source>
</evidence>
<organism evidence="1 2">
    <name type="scientific">Rhododendron simsii</name>
    <name type="common">Sims's rhododendron</name>
    <dbReference type="NCBI Taxonomy" id="118357"/>
    <lineage>
        <taxon>Eukaryota</taxon>
        <taxon>Viridiplantae</taxon>
        <taxon>Streptophyta</taxon>
        <taxon>Embryophyta</taxon>
        <taxon>Tracheophyta</taxon>
        <taxon>Spermatophyta</taxon>
        <taxon>Magnoliopsida</taxon>
        <taxon>eudicotyledons</taxon>
        <taxon>Gunneridae</taxon>
        <taxon>Pentapetalae</taxon>
        <taxon>asterids</taxon>
        <taxon>Ericales</taxon>
        <taxon>Ericaceae</taxon>
        <taxon>Ericoideae</taxon>
        <taxon>Rhodoreae</taxon>
        <taxon>Rhododendron</taxon>
    </lineage>
</organism>
<accession>A0A834HBS4</accession>
<dbReference type="OrthoDB" id="10503070at2759"/>
<name>A0A834HBS4_RHOSS</name>
<comment type="caution">
    <text evidence="1">The sequence shown here is derived from an EMBL/GenBank/DDBJ whole genome shotgun (WGS) entry which is preliminary data.</text>
</comment>
<evidence type="ECO:0000313" key="2">
    <source>
        <dbReference type="Proteomes" id="UP000626092"/>
    </source>
</evidence>
<proteinExistence type="predicted"/>